<accession>A0A085G811</accession>
<dbReference type="EMBL" id="JMPJ01000063">
    <property type="protein sequence ID" value="KFC79856.1"/>
    <property type="molecule type" value="Genomic_DNA"/>
</dbReference>
<dbReference type="GO" id="GO:0043565">
    <property type="term" value="F:sequence-specific DNA binding"/>
    <property type="evidence" value="ECO:0007669"/>
    <property type="project" value="TreeGrafter"/>
</dbReference>
<dbReference type="RefSeq" id="WP_034792209.1">
    <property type="nucleotide sequence ID" value="NZ_JMPJ01000063.1"/>
</dbReference>
<protein>
    <submittedName>
        <fullName evidence="7">LysR family transcriptional regulator</fullName>
    </submittedName>
</protein>
<dbReference type="SUPFAM" id="SSF46785">
    <property type="entry name" value="Winged helix' DNA-binding domain"/>
    <property type="match status" value="1"/>
</dbReference>
<dbReference type="GO" id="GO:0006351">
    <property type="term" value="P:DNA-templated transcription"/>
    <property type="evidence" value="ECO:0007669"/>
    <property type="project" value="TreeGrafter"/>
</dbReference>
<keyword evidence="5" id="KW-0804">Transcription</keyword>
<organism evidence="7 8">
    <name type="scientific">Ewingella americana (strain ATCC 33852 / DSM 4580 / CCUG 14506 / JCM 5911 / LMG 7869 / NCTC 12157 / CDC 1468-78)</name>
    <dbReference type="NCBI Taxonomy" id="910964"/>
    <lineage>
        <taxon>Bacteria</taxon>
        <taxon>Pseudomonadati</taxon>
        <taxon>Pseudomonadota</taxon>
        <taxon>Gammaproteobacteria</taxon>
        <taxon>Enterobacterales</taxon>
        <taxon>Yersiniaceae</taxon>
        <taxon>Ewingella</taxon>
    </lineage>
</organism>
<feature type="domain" description="HTH lysR-type" evidence="6">
    <location>
        <begin position="1"/>
        <end position="59"/>
    </location>
</feature>
<evidence type="ECO:0000256" key="2">
    <source>
        <dbReference type="ARBA" id="ARBA00022491"/>
    </source>
</evidence>
<dbReference type="InterPro" id="IPR058163">
    <property type="entry name" value="LysR-type_TF_proteobact-type"/>
</dbReference>
<keyword evidence="3" id="KW-0805">Transcription regulation</keyword>
<dbReference type="eggNOG" id="COG0583">
    <property type="taxonomic scope" value="Bacteria"/>
</dbReference>
<evidence type="ECO:0000313" key="8">
    <source>
        <dbReference type="Proteomes" id="UP000028640"/>
    </source>
</evidence>
<dbReference type="InterPro" id="IPR036388">
    <property type="entry name" value="WH-like_DNA-bd_sf"/>
</dbReference>
<dbReference type="InterPro" id="IPR036390">
    <property type="entry name" value="WH_DNA-bd_sf"/>
</dbReference>
<dbReference type="Pfam" id="PF00126">
    <property type="entry name" value="HTH_1"/>
    <property type="match status" value="1"/>
</dbReference>
<evidence type="ECO:0000256" key="1">
    <source>
        <dbReference type="ARBA" id="ARBA00009437"/>
    </source>
</evidence>
<keyword evidence="8" id="KW-1185">Reference proteome</keyword>
<keyword evidence="4" id="KW-0238">DNA-binding</keyword>
<dbReference type="PANTHER" id="PTHR30537:SF35">
    <property type="entry name" value="TRANSCRIPTIONAL REGULATORY PROTEIN"/>
    <property type="match status" value="1"/>
</dbReference>
<proteinExistence type="inferred from homology"/>
<dbReference type="GeneID" id="78382858"/>
<sequence length="296" mass="33172">MNKLKAMEVFISVVEEGSFTGAAKKEDMSVVMVAKYINNLEKTLKTDLLQRTTRSMMVTSAGQLFYESAQGIIANVNQAYEAMEGLNNEPQGLLRISAPMTVGKEIVGPIVAEFMQIYPQVRIELVLNNSVADLIAEGYDCAFRIGDLKDYALVAKPLFLYRMIICATPEYLRQHGTPAGPEALSQHRLLIHSTWNSRFAWNLREGGSDIAWPNNWVMKSNDGYALRDAALASNGILMQPHFLVKDEIASGRLVTLLEDFLPKPRPVHLLYAPKKNDVPKLDKFVQFVMQKCEGME</sequence>
<reference evidence="7 8" key="1">
    <citation type="submission" date="2014-05" db="EMBL/GenBank/DDBJ databases">
        <title>ATOL: Assembling a taxonomically balanced genome-scale reconstruction of the evolutionary history of the Enterobacteriaceae.</title>
        <authorList>
            <person name="Plunkett G.III."/>
            <person name="Neeno-Eckwall E.C."/>
            <person name="Glasner J.D."/>
            <person name="Perna N.T."/>
        </authorList>
    </citation>
    <scope>NUCLEOTIDE SEQUENCE [LARGE SCALE GENOMIC DNA]</scope>
    <source>
        <strain evidence="7 8">ATCC 33852</strain>
    </source>
</reference>
<dbReference type="Gene3D" id="3.40.190.290">
    <property type="match status" value="1"/>
</dbReference>
<evidence type="ECO:0000313" key="7">
    <source>
        <dbReference type="EMBL" id="KFC79856.1"/>
    </source>
</evidence>
<gene>
    <name evidence="7" type="ORF">GEAM_2639</name>
</gene>
<evidence type="ECO:0000256" key="4">
    <source>
        <dbReference type="ARBA" id="ARBA00023125"/>
    </source>
</evidence>
<comment type="caution">
    <text evidence="7">The sequence shown here is derived from an EMBL/GenBank/DDBJ whole genome shotgun (WGS) entry which is preliminary data.</text>
</comment>
<dbReference type="Pfam" id="PF03466">
    <property type="entry name" value="LysR_substrate"/>
    <property type="match status" value="1"/>
</dbReference>
<dbReference type="Gene3D" id="1.10.10.10">
    <property type="entry name" value="Winged helix-like DNA-binding domain superfamily/Winged helix DNA-binding domain"/>
    <property type="match status" value="1"/>
</dbReference>
<name>A0A085G811_EWIA3</name>
<dbReference type="InterPro" id="IPR000847">
    <property type="entry name" value="LysR_HTH_N"/>
</dbReference>
<keyword evidence="2" id="KW-0678">Repressor</keyword>
<evidence type="ECO:0000256" key="3">
    <source>
        <dbReference type="ARBA" id="ARBA00023015"/>
    </source>
</evidence>
<dbReference type="OrthoDB" id="9815676at2"/>
<comment type="similarity">
    <text evidence="1">Belongs to the LysR transcriptional regulatory family.</text>
</comment>
<dbReference type="GO" id="GO:0003700">
    <property type="term" value="F:DNA-binding transcription factor activity"/>
    <property type="evidence" value="ECO:0007669"/>
    <property type="project" value="InterPro"/>
</dbReference>
<dbReference type="SUPFAM" id="SSF53850">
    <property type="entry name" value="Periplasmic binding protein-like II"/>
    <property type="match status" value="1"/>
</dbReference>
<dbReference type="PROSITE" id="PS50931">
    <property type="entry name" value="HTH_LYSR"/>
    <property type="match status" value="1"/>
</dbReference>
<dbReference type="FunFam" id="1.10.10.10:FF:000001">
    <property type="entry name" value="LysR family transcriptional regulator"/>
    <property type="match status" value="1"/>
</dbReference>
<dbReference type="InterPro" id="IPR005119">
    <property type="entry name" value="LysR_subst-bd"/>
</dbReference>
<evidence type="ECO:0000259" key="6">
    <source>
        <dbReference type="PROSITE" id="PS50931"/>
    </source>
</evidence>
<dbReference type="STRING" id="910964.GEAM_2639"/>
<evidence type="ECO:0000256" key="5">
    <source>
        <dbReference type="ARBA" id="ARBA00023163"/>
    </source>
</evidence>
<dbReference type="Proteomes" id="UP000028640">
    <property type="component" value="Unassembled WGS sequence"/>
</dbReference>
<dbReference type="PANTHER" id="PTHR30537">
    <property type="entry name" value="HTH-TYPE TRANSCRIPTIONAL REGULATOR"/>
    <property type="match status" value="1"/>
</dbReference>
<dbReference type="AlphaFoldDB" id="A0A085G811"/>